<keyword evidence="2" id="KW-1185">Reference proteome</keyword>
<evidence type="ECO:0000313" key="2">
    <source>
        <dbReference type="Proteomes" id="UP001149860"/>
    </source>
</evidence>
<evidence type="ECO:0000313" key="1">
    <source>
        <dbReference type="EMBL" id="XFD40299.1"/>
    </source>
</evidence>
<accession>A0ACD5DFZ4</accession>
<protein>
    <submittedName>
        <fullName evidence="1">Sensor histidine kinase</fullName>
    </submittedName>
</protein>
<proteinExistence type="predicted"/>
<dbReference type="EMBL" id="CP168151">
    <property type="protein sequence ID" value="XFD40299.1"/>
    <property type="molecule type" value="Genomic_DNA"/>
</dbReference>
<name>A0ACD5DFZ4_9LACO</name>
<sequence length="354" mass="39941">MKLRYLVILSYVISVITTISAVVWAVNKMVLDNQSATWIIIITTVASLIGIIVALLLLHKPFKSLDKFKVLSQNIAENKFTQIKGVNSPQEFRDLANDFNQMTISLDQTFSKLKDSEQEKDMMIAQLSHDIKTPISSIKATIEAILDGVITPDQYQKYFETIDNQTTRLNQLVEELDYIRSSKFEEQHYEIKNEQISLDKLLIKILSAFQVQIDREHRDVDINIDPKANSINTDIGKLSRILFNLINNALKYSDAGTSLTISSELSDNRIKIKISDHGIGIPQDEQSKIFNRLYRVEQSRNMQTGGHGLGLYIAQDLTNQLGGRLSVTSKLHSGSIFTIDLPNTTSIVSKHSLS</sequence>
<dbReference type="Proteomes" id="UP001149860">
    <property type="component" value="Chromosome"/>
</dbReference>
<gene>
    <name evidence="1" type="ORF">O0236_003030</name>
</gene>
<keyword evidence="1" id="KW-0418">Kinase</keyword>
<reference evidence="1" key="1">
    <citation type="submission" date="2024-08" db="EMBL/GenBank/DDBJ databases">
        <title>Lentilactobacillus sp. nov., isolated from tree bark.</title>
        <authorList>
            <person name="Phuengjayaem S."/>
            <person name="Tanasupawat S."/>
        </authorList>
    </citation>
    <scope>NUCLEOTIDE SEQUENCE</scope>
    <source>
        <strain evidence="1">SPB1-3</strain>
    </source>
</reference>
<organism evidence="1 2">
    <name type="scientific">Lentilactobacillus terminaliae</name>
    <dbReference type="NCBI Taxonomy" id="3003483"/>
    <lineage>
        <taxon>Bacteria</taxon>
        <taxon>Bacillati</taxon>
        <taxon>Bacillota</taxon>
        <taxon>Bacilli</taxon>
        <taxon>Lactobacillales</taxon>
        <taxon>Lactobacillaceae</taxon>
        <taxon>Lentilactobacillus</taxon>
    </lineage>
</organism>
<keyword evidence="1" id="KW-0808">Transferase</keyword>